<accession>A0ABN9XWV6</accession>
<dbReference type="EMBL" id="CAUYUJ010021146">
    <property type="protein sequence ID" value="CAK0902966.1"/>
    <property type="molecule type" value="Genomic_DNA"/>
</dbReference>
<feature type="transmembrane region" description="Helical" evidence="2">
    <location>
        <begin position="79"/>
        <end position="99"/>
    </location>
</feature>
<dbReference type="Proteomes" id="UP001189429">
    <property type="component" value="Unassembled WGS sequence"/>
</dbReference>
<gene>
    <name evidence="3" type="ORF">PCOR1329_LOCUS79410</name>
</gene>
<evidence type="ECO:0000256" key="1">
    <source>
        <dbReference type="SAM" id="MobiDB-lite"/>
    </source>
</evidence>
<keyword evidence="2" id="KW-1133">Transmembrane helix</keyword>
<comment type="caution">
    <text evidence="3">The sequence shown here is derived from an EMBL/GenBank/DDBJ whole genome shotgun (WGS) entry which is preliminary data.</text>
</comment>
<reference evidence="3" key="1">
    <citation type="submission" date="2023-10" db="EMBL/GenBank/DDBJ databases">
        <authorList>
            <person name="Chen Y."/>
            <person name="Shah S."/>
            <person name="Dougan E. K."/>
            <person name="Thang M."/>
            <person name="Chan C."/>
        </authorList>
    </citation>
    <scope>NUCLEOTIDE SEQUENCE [LARGE SCALE GENOMIC DNA]</scope>
</reference>
<keyword evidence="2" id="KW-0812">Transmembrane</keyword>
<feature type="region of interest" description="Disordered" evidence="1">
    <location>
        <begin position="1"/>
        <end position="48"/>
    </location>
</feature>
<proteinExistence type="predicted"/>
<evidence type="ECO:0000313" key="3">
    <source>
        <dbReference type="EMBL" id="CAK0902966.1"/>
    </source>
</evidence>
<keyword evidence="2" id="KW-0472">Membrane</keyword>
<name>A0ABN9XWV6_9DINO</name>
<evidence type="ECO:0000256" key="2">
    <source>
        <dbReference type="SAM" id="Phobius"/>
    </source>
</evidence>
<keyword evidence="4" id="KW-1185">Reference proteome</keyword>
<feature type="region of interest" description="Disordered" evidence="1">
    <location>
        <begin position="126"/>
        <end position="167"/>
    </location>
</feature>
<feature type="non-terminal residue" evidence="3">
    <location>
        <position position="1"/>
    </location>
</feature>
<organism evidence="3 4">
    <name type="scientific">Prorocentrum cordatum</name>
    <dbReference type="NCBI Taxonomy" id="2364126"/>
    <lineage>
        <taxon>Eukaryota</taxon>
        <taxon>Sar</taxon>
        <taxon>Alveolata</taxon>
        <taxon>Dinophyceae</taxon>
        <taxon>Prorocentrales</taxon>
        <taxon>Prorocentraceae</taxon>
        <taxon>Prorocentrum</taxon>
    </lineage>
</organism>
<protein>
    <submittedName>
        <fullName evidence="3">Uncharacterized protein</fullName>
    </submittedName>
</protein>
<feature type="compositionally biased region" description="Low complexity" evidence="1">
    <location>
        <begin position="11"/>
        <end position="45"/>
    </location>
</feature>
<sequence>SWLGQRRQSKSLPLTPSSPLAGAPPTACRPRRASAPARGCASVSPLPSPARRRRAMCVPPFCHPAHHCLGCLKLKQGAVIVLVGDLIYGICLVALHGVLLGSPARLGEPEVRERPVHSLEVEVGERRLADGAGQGEDADQGNWVFQLTDRPEHRMGPPAPGYGQRHE</sequence>
<evidence type="ECO:0000313" key="4">
    <source>
        <dbReference type="Proteomes" id="UP001189429"/>
    </source>
</evidence>